<organism evidence="1">
    <name type="scientific">Rhizophora mucronata</name>
    <name type="common">Asiatic mangrove</name>
    <dbReference type="NCBI Taxonomy" id="61149"/>
    <lineage>
        <taxon>Eukaryota</taxon>
        <taxon>Viridiplantae</taxon>
        <taxon>Streptophyta</taxon>
        <taxon>Embryophyta</taxon>
        <taxon>Tracheophyta</taxon>
        <taxon>Spermatophyta</taxon>
        <taxon>Magnoliopsida</taxon>
        <taxon>eudicotyledons</taxon>
        <taxon>Gunneridae</taxon>
        <taxon>Pentapetalae</taxon>
        <taxon>rosids</taxon>
        <taxon>fabids</taxon>
        <taxon>Malpighiales</taxon>
        <taxon>Rhizophoraceae</taxon>
        <taxon>Rhizophora</taxon>
    </lineage>
</organism>
<proteinExistence type="predicted"/>
<protein>
    <submittedName>
        <fullName evidence="1">Uncharacterized protein</fullName>
    </submittedName>
</protein>
<name>A0A2P2PAX1_RHIMU</name>
<dbReference type="AlphaFoldDB" id="A0A2P2PAX1"/>
<accession>A0A2P2PAX1</accession>
<sequence>MNRTYYHHTMINKQDLYGTNNKFTTENKIFMSKAVQVNVVCGILLRNSSDSESRVTGTKNFPKNFLLYFILST</sequence>
<dbReference type="EMBL" id="GGEC01071411">
    <property type="protein sequence ID" value="MBX51895.1"/>
    <property type="molecule type" value="Transcribed_RNA"/>
</dbReference>
<reference evidence="1" key="1">
    <citation type="submission" date="2018-02" db="EMBL/GenBank/DDBJ databases">
        <title>Rhizophora mucronata_Transcriptome.</title>
        <authorList>
            <person name="Meera S.P."/>
            <person name="Sreeshan A."/>
            <person name="Augustine A."/>
        </authorList>
    </citation>
    <scope>NUCLEOTIDE SEQUENCE</scope>
    <source>
        <tissue evidence="1">Leaf</tissue>
    </source>
</reference>
<evidence type="ECO:0000313" key="1">
    <source>
        <dbReference type="EMBL" id="MBX51895.1"/>
    </source>
</evidence>